<dbReference type="GO" id="GO:0000428">
    <property type="term" value="C:DNA-directed RNA polymerase complex"/>
    <property type="evidence" value="ECO:0007669"/>
    <property type="project" value="UniProtKB-KW"/>
</dbReference>
<dbReference type="AlphaFoldDB" id="F6D516"/>
<dbReference type="Gene3D" id="6.10.140.10">
    <property type="match status" value="1"/>
</dbReference>
<dbReference type="SUPFAM" id="SSF47819">
    <property type="entry name" value="HRDC-like"/>
    <property type="match status" value="1"/>
</dbReference>
<comment type="similarity">
    <text evidence="1">Belongs to the eukaryotic RPB4 RNA polymerase subunit family.</text>
</comment>
<comment type="subunit">
    <text evidence="1">Part of the RNA polymerase complex. Forms a stalk with Rpo7 that extends from the main structure.</text>
</comment>
<dbReference type="PANTHER" id="PTHR39646:SF1">
    <property type="entry name" value="DNA-DIRECTED RNA POLYMERASE SUBUNIT RPO4"/>
    <property type="match status" value="1"/>
</dbReference>
<sequence length="110" mass="12474">MIGKKVIETDPITVADVKTMLGGLSESYDLTYEQNLALDHATKFSKLEVESADKLVEELQEIVKKTQAIKIADVMPLDLADLRLIFAKERGSHKKEELEQVLEVVNKYRE</sequence>
<dbReference type="GO" id="GO:0003899">
    <property type="term" value="F:DNA-directed RNA polymerase activity"/>
    <property type="evidence" value="ECO:0007669"/>
    <property type="project" value="UniProtKB-UniRule"/>
</dbReference>
<keyword evidence="1" id="KW-0240">DNA-directed RNA polymerase</keyword>
<protein>
    <recommendedName>
        <fullName evidence="1">DNA-directed RNA polymerase subunit Rpo4</fullName>
        <ecNumber evidence="1">2.7.7.6</ecNumber>
    </recommendedName>
    <alternativeName>
        <fullName evidence="1">DNA-directed RNA polymerase subunit F</fullName>
    </alternativeName>
</protein>
<reference evidence="2 3" key="1">
    <citation type="journal article" date="2014" name="Int. J. Syst. Evol. Microbiol.">
        <title>Methanobacterium paludis sp. nov. and a novel strain of Methanobacterium lacus isolated from northern peatlands.</title>
        <authorList>
            <person name="Cadillo-Quiroz H."/>
            <person name="Brauer S.L."/>
            <person name="Goodson N."/>
            <person name="Yavitt J.B."/>
            <person name="Zinder S.H."/>
        </authorList>
    </citation>
    <scope>NUCLEOTIDE SEQUENCE [LARGE SCALE GENOMIC DNA]</scope>
    <source>
        <strain evidence="3">DSM 25820 / JCM 18151 / SWAN1</strain>
    </source>
</reference>
<name>F6D516_METPW</name>
<accession>F6D516</accession>
<comment type="catalytic activity">
    <reaction evidence="1">
        <text>RNA(n) + a ribonucleoside 5'-triphosphate = RNA(n+1) + diphosphate</text>
        <dbReference type="Rhea" id="RHEA:21248"/>
        <dbReference type="Rhea" id="RHEA-COMP:14527"/>
        <dbReference type="Rhea" id="RHEA-COMP:17342"/>
        <dbReference type="ChEBI" id="CHEBI:33019"/>
        <dbReference type="ChEBI" id="CHEBI:61557"/>
        <dbReference type="ChEBI" id="CHEBI:140395"/>
        <dbReference type="EC" id="2.7.7.6"/>
    </reaction>
</comment>
<keyword evidence="1" id="KW-0548">Nucleotidyltransferase</keyword>
<dbReference type="HAMAP" id="MF_00864">
    <property type="entry name" value="RNApol_arch_Rpo4"/>
    <property type="match status" value="1"/>
</dbReference>
<keyword evidence="1" id="KW-0808">Transferase</keyword>
<evidence type="ECO:0000256" key="1">
    <source>
        <dbReference type="HAMAP-Rule" id="MF_00864"/>
    </source>
</evidence>
<evidence type="ECO:0000313" key="3">
    <source>
        <dbReference type="Proteomes" id="UP000009231"/>
    </source>
</evidence>
<dbReference type="GO" id="GO:0006352">
    <property type="term" value="P:DNA-templated transcription initiation"/>
    <property type="evidence" value="ECO:0007669"/>
    <property type="project" value="InterPro"/>
</dbReference>
<dbReference type="InterPro" id="IPR010924">
    <property type="entry name" value="Rpo4"/>
</dbReference>
<organism evidence="2 3">
    <name type="scientific">Methanobacterium paludis (strain DSM 25820 / JCM 18151 / SWAN1)</name>
    <dbReference type="NCBI Taxonomy" id="868131"/>
    <lineage>
        <taxon>Archaea</taxon>
        <taxon>Methanobacteriati</taxon>
        <taxon>Methanobacteriota</taxon>
        <taxon>Methanomada group</taxon>
        <taxon>Methanobacteria</taxon>
        <taxon>Methanobacteriales</taxon>
        <taxon>Methanobacteriaceae</taxon>
        <taxon>Methanobacterium</taxon>
    </lineage>
</organism>
<proteinExistence type="inferred from homology"/>
<dbReference type="STRING" id="868131.MSWAN_2289"/>
<dbReference type="GO" id="GO:0005737">
    <property type="term" value="C:cytoplasm"/>
    <property type="evidence" value="ECO:0007669"/>
    <property type="project" value="UniProtKB-SubCell"/>
</dbReference>
<dbReference type="InterPro" id="IPR044876">
    <property type="entry name" value="HRDC_dom_sf"/>
</dbReference>
<dbReference type="eggNOG" id="arCOG01016">
    <property type="taxonomic scope" value="Archaea"/>
</dbReference>
<dbReference type="PIRSF" id="PIRSF005053">
    <property type="entry name" value="RNA_pol_F_arch"/>
    <property type="match status" value="1"/>
</dbReference>
<gene>
    <name evidence="1" type="primary">rpo4</name>
    <name evidence="1" type="synonym">rpoF</name>
    <name evidence="2" type="ordered locus">MSWAN_2289</name>
</gene>
<dbReference type="GeneID" id="10669818"/>
<dbReference type="RefSeq" id="WP_013826794.1">
    <property type="nucleotide sequence ID" value="NC_015574.1"/>
</dbReference>
<dbReference type="PANTHER" id="PTHR39646">
    <property type="entry name" value="RNA POLYMERASE RPB4"/>
    <property type="match status" value="1"/>
</dbReference>
<dbReference type="HOGENOM" id="CLU_165892_1_0_2"/>
<dbReference type="GO" id="GO:0000166">
    <property type="term" value="F:nucleotide binding"/>
    <property type="evidence" value="ECO:0007669"/>
    <property type="project" value="InterPro"/>
</dbReference>
<comment type="subcellular location">
    <subcellularLocation>
        <location evidence="1">Cytoplasm</location>
    </subcellularLocation>
</comment>
<dbReference type="Pfam" id="PF03874">
    <property type="entry name" value="RNA_pol_Rpb4"/>
    <property type="match status" value="1"/>
</dbReference>
<dbReference type="Gene3D" id="1.10.150.80">
    <property type="entry name" value="HRDC domain"/>
    <property type="match status" value="1"/>
</dbReference>
<dbReference type="EC" id="2.7.7.6" evidence="1"/>
<dbReference type="Proteomes" id="UP000009231">
    <property type="component" value="Chromosome"/>
</dbReference>
<dbReference type="EMBL" id="CP002772">
    <property type="protein sequence ID" value="AEG19295.1"/>
    <property type="molecule type" value="Genomic_DNA"/>
</dbReference>
<dbReference type="InterPro" id="IPR005574">
    <property type="entry name" value="Rpb4/RPC9"/>
</dbReference>
<keyword evidence="1" id="KW-0963">Cytoplasm</keyword>
<evidence type="ECO:0000313" key="2">
    <source>
        <dbReference type="EMBL" id="AEG19295.1"/>
    </source>
</evidence>
<dbReference type="OrthoDB" id="25158at2157"/>
<dbReference type="KEGG" id="mew:MSWAN_2289"/>
<dbReference type="InterPro" id="IPR010997">
    <property type="entry name" value="HRDC-like_sf"/>
</dbReference>
<keyword evidence="3" id="KW-1185">Reference proteome</keyword>
<keyword evidence="1" id="KW-0804">Transcription</keyword>
<comment type="function">
    <text evidence="1">DNA-dependent RNA polymerase (RNAP) catalyzes the transcription of DNA into RNA using the four ribonucleoside triphosphates as substrates. This subunit is less well bound than the others.</text>
</comment>